<dbReference type="EMBL" id="MWIH01000002">
    <property type="protein sequence ID" value="OQO94639.1"/>
    <property type="molecule type" value="Genomic_DNA"/>
</dbReference>
<feature type="domain" description="NADP-dependent oxidoreductase" evidence="1">
    <location>
        <begin position="1"/>
        <end position="67"/>
    </location>
</feature>
<sequence length="112" mass="11875">MADAVKAGKVRAVGLSEVTAEQVDAAREVMPVTAVQNHDNLVDRAHEDVLDATGKHDTAFVPFFPLSFDADAVPALADVAREVGTTSGDHVRENVEALDIELSADLLARLTP</sequence>
<dbReference type="Gene3D" id="3.20.20.100">
    <property type="entry name" value="NADP-dependent oxidoreductase domain"/>
    <property type="match status" value="1"/>
</dbReference>
<organism evidence="2 3">
    <name type="scientific">Saccharomonospora piscinae</name>
    <dbReference type="NCBI Taxonomy" id="687388"/>
    <lineage>
        <taxon>Bacteria</taxon>
        <taxon>Bacillati</taxon>
        <taxon>Actinomycetota</taxon>
        <taxon>Actinomycetes</taxon>
        <taxon>Pseudonocardiales</taxon>
        <taxon>Pseudonocardiaceae</taxon>
        <taxon>Saccharomonospora</taxon>
    </lineage>
</organism>
<name>A0A1V9ABX9_SACPI</name>
<gene>
    <name evidence="2" type="ORF">B1813_00550</name>
</gene>
<dbReference type="SUPFAM" id="SSF51430">
    <property type="entry name" value="NAD(P)-linked oxidoreductase"/>
    <property type="match status" value="1"/>
</dbReference>
<reference evidence="2 3" key="1">
    <citation type="submission" date="2017-02" db="EMBL/GenBank/DDBJ databases">
        <title>Draft genome of Saccharomonospora sp. 154.</title>
        <authorList>
            <person name="Alonso-Carmona G.S."/>
            <person name="De La Haba R."/>
            <person name="Vera-Gargallo B."/>
            <person name="Sandoval-Trujillo A.H."/>
            <person name="Ramirez-Duran N."/>
            <person name="Ventosa A."/>
        </authorList>
    </citation>
    <scope>NUCLEOTIDE SEQUENCE [LARGE SCALE GENOMIC DNA]</scope>
    <source>
        <strain evidence="2 3">LRS4.154</strain>
    </source>
</reference>
<dbReference type="AlphaFoldDB" id="A0A1V9ABX9"/>
<evidence type="ECO:0000313" key="3">
    <source>
        <dbReference type="Proteomes" id="UP000192591"/>
    </source>
</evidence>
<protein>
    <recommendedName>
        <fullName evidence="1">NADP-dependent oxidoreductase domain-containing protein</fullName>
    </recommendedName>
</protein>
<dbReference type="STRING" id="1962155.B1813_00550"/>
<dbReference type="Pfam" id="PF00248">
    <property type="entry name" value="Aldo_ket_red"/>
    <property type="match status" value="1"/>
</dbReference>
<evidence type="ECO:0000259" key="1">
    <source>
        <dbReference type="Pfam" id="PF00248"/>
    </source>
</evidence>
<dbReference type="Proteomes" id="UP000192591">
    <property type="component" value="Unassembled WGS sequence"/>
</dbReference>
<evidence type="ECO:0000313" key="2">
    <source>
        <dbReference type="EMBL" id="OQO94639.1"/>
    </source>
</evidence>
<accession>A0A1V9ABX9</accession>
<proteinExistence type="predicted"/>
<comment type="caution">
    <text evidence="2">The sequence shown here is derived from an EMBL/GenBank/DDBJ whole genome shotgun (WGS) entry which is preliminary data.</text>
</comment>
<dbReference type="InterPro" id="IPR023210">
    <property type="entry name" value="NADP_OxRdtase_dom"/>
</dbReference>
<dbReference type="InterPro" id="IPR036812">
    <property type="entry name" value="NAD(P)_OxRdtase_dom_sf"/>
</dbReference>
<keyword evidence="3" id="KW-1185">Reference proteome</keyword>